<keyword evidence="3" id="KW-1185">Reference proteome</keyword>
<name>A0A560HFS1_9PROT</name>
<organism evidence="2 3">
    <name type="scientific">Nitrospirillum amazonense</name>
    <dbReference type="NCBI Taxonomy" id="28077"/>
    <lineage>
        <taxon>Bacteria</taxon>
        <taxon>Pseudomonadati</taxon>
        <taxon>Pseudomonadota</taxon>
        <taxon>Alphaproteobacteria</taxon>
        <taxon>Rhodospirillales</taxon>
        <taxon>Azospirillaceae</taxon>
        <taxon>Nitrospirillum</taxon>
    </lineage>
</organism>
<feature type="compositionally biased region" description="Low complexity" evidence="1">
    <location>
        <begin position="37"/>
        <end position="49"/>
    </location>
</feature>
<protein>
    <submittedName>
        <fullName evidence="2">Uncharacterized protein</fullName>
    </submittedName>
</protein>
<dbReference type="OrthoDB" id="8454604at2"/>
<proteinExistence type="predicted"/>
<evidence type="ECO:0000256" key="1">
    <source>
        <dbReference type="SAM" id="MobiDB-lite"/>
    </source>
</evidence>
<accession>A0A560HFS1</accession>
<dbReference type="Proteomes" id="UP000315751">
    <property type="component" value="Unassembled WGS sequence"/>
</dbReference>
<evidence type="ECO:0000313" key="2">
    <source>
        <dbReference type="EMBL" id="TWB45278.1"/>
    </source>
</evidence>
<feature type="region of interest" description="Disordered" evidence="1">
    <location>
        <begin position="28"/>
        <end position="66"/>
    </location>
</feature>
<evidence type="ECO:0000313" key="3">
    <source>
        <dbReference type="Proteomes" id="UP000315751"/>
    </source>
</evidence>
<reference evidence="2 3" key="1">
    <citation type="submission" date="2019-06" db="EMBL/GenBank/DDBJ databases">
        <title>Genomic Encyclopedia of Type Strains, Phase IV (KMG-V): Genome sequencing to study the core and pangenomes of soil and plant-associated prokaryotes.</title>
        <authorList>
            <person name="Whitman W."/>
        </authorList>
    </citation>
    <scope>NUCLEOTIDE SEQUENCE [LARGE SCALE GENOMIC DNA]</scope>
    <source>
        <strain evidence="2 3">BR 11622</strain>
    </source>
</reference>
<comment type="caution">
    <text evidence="2">The sequence shown here is derived from an EMBL/GenBank/DDBJ whole genome shotgun (WGS) entry which is preliminary data.</text>
</comment>
<dbReference type="EMBL" id="VITR01000002">
    <property type="protein sequence ID" value="TWB45278.1"/>
    <property type="molecule type" value="Genomic_DNA"/>
</dbReference>
<gene>
    <name evidence="2" type="ORF">FBZ90_102234</name>
</gene>
<sequence length="171" mass="17799">MTVSSVSNLYAGLGQMGLGQMGLSKGMVRGTPLGQTPAQNGAAPASAAPKDVIGQDTSAGGAKADDSKAVDYHHMTRKQMIAASKELAKAGKIDLTEMGMLQMAGPIGKVGPNGEFVPFTAAERAQIDNRPVDYVDTAQQAIRGLESQGRSSDPTSGYQGWKHILLALQEV</sequence>
<dbReference type="RefSeq" id="WP_145729683.1">
    <property type="nucleotide sequence ID" value="NZ_VITR01000002.1"/>
</dbReference>
<dbReference type="AlphaFoldDB" id="A0A560HFS1"/>